<dbReference type="EMBL" id="JAOPGA020000288">
    <property type="protein sequence ID" value="KAL0477990.1"/>
    <property type="molecule type" value="Genomic_DNA"/>
</dbReference>
<dbReference type="GO" id="GO:0003723">
    <property type="term" value="F:RNA binding"/>
    <property type="evidence" value="ECO:0007669"/>
    <property type="project" value="UniProtKB-UniRule"/>
</dbReference>
<sequence>MPKESKEKNKDNRTQGIQFDKGFGQHILKNPLVIDAILNKAAIRSTDVVLEIGPGTGNMTIKMLALAKKVIAIEVDPRMVVELKKRVQGTPLASKLEIIHQDALKVELPFFDLCVANLPYQISSPITFKLLAHRPFFRCAVLMYQREFALRICAQPGDPLYSRLSANCQLLAKCNHLMKVSKNSFRPPPKVESSIIRIEPLNPPPPVNFAEWDGLGRLIFSRKNKTLSAQFKTKKTLQLLADNYRTTLSLRNEKLSEDFVKSPEDFIKNKITQILDKDDLGEKRSGKMDNDDLLKLLTLMNKNQIHFN</sequence>
<keyword evidence="1 8" id="KW-0698">rRNA processing</keyword>
<dbReference type="HAMAP" id="MF_00607">
    <property type="entry name" value="16SrRNA_methyltr_A"/>
    <property type="match status" value="1"/>
</dbReference>
<feature type="binding site" evidence="7">
    <location>
        <position position="26"/>
    </location>
    <ligand>
        <name>S-adenosyl-L-methionine</name>
        <dbReference type="ChEBI" id="CHEBI:59789"/>
    </ligand>
</feature>
<dbReference type="Pfam" id="PF00398">
    <property type="entry name" value="RrnaAD"/>
    <property type="match status" value="1"/>
</dbReference>
<dbReference type="Gene3D" id="3.40.50.150">
    <property type="entry name" value="Vaccinia Virus protein VP39"/>
    <property type="match status" value="1"/>
</dbReference>
<evidence type="ECO:0000256" key="6">
    <source>
        <dbReference type="ARBA" id="ARBA00061109"/>
    </source>
</evidence>
<evidence type="ECO:0000256" key="5">
    <source>
        <dbReference type="ARBA" id="ARBA00022884"/>
    </source>
</evidence>
<dbReference type="InterPro" id="IPR011530">
    <property type="entry name" value="rRNA_adenine_dimethylase"/>
</dbReference>
<dbReference type="InterPro" id="IPR001737">
    <property type="entry name" value="KsgA/Erm"/>
</dbReference>
<gene>
    <name evidence="10" type="ORF">AKO1_005305</name>
</gene>
<dbReference type="InterPro" id="IPR020598">
    <property type="entry name" value="rRNA_Ade_methylase_Trfase_N"/>
</dbReference>
<keyword evidence="2 7" id="KW-0489">Methyltransferase</keyword>
<reference evidence="10 11" key="1">
    <citation type="submission" date="2024-03" db="EMBL/GenBank/DDBJ databases">
        <title>The Acrasis kona genome and developmental transcriptomes reveal deep origins of eukaryotic multicellular pathways.</title>
        <authorList>
            <person name="Sheikh S."/>
            <person name="Fu C.-J."/>
            <person name="Brown M.W."/>
            <person name="Baldauf S.L."/>
        </authorList>
    </citation>
    <scope>NUCLEOTIDE SEQUENCE [LARGE SCALE GENOMIC DNA]</scope>
    <source>
        <strain evidence="10 11">ATCC MYA-3509</strain>
    </source>
</reference>
<accession>A0AAW2YM99</accession>
<feature type="domain" description="Ribosomal RNA adenine methylase transferase N-terminal" evidence="9">
    <location>
        <begin position="33"/>
        <end position="202"/>
    </location>
</feature>
<dbReference type="SMART" id="SM00650">
    <property type="entry name" value="rADc"/>
    <property type="match status" value="1"/>
</dbReference>
<organism evidence="10 11">
    <name type="scientific">Acrasis kona</name>
    <dbReference type="NCBI Taxonomy" id="1008807"/>
    <lineage>
        <taxon>Eukaryota</taxon>
        <taxon>Discoba</taxon>
        <taxon>Heterolobosea</taxon>
        <taxon>Tetramitia</taxon>
        <taxon>Eutetramitia</taxon>
        <taxon>Acrasidae</taxon>
        <taxon>Acrasis</taxon>
    </lineage>
</organism>
<evidence type="ECO:0000256" key="7">
    <source>
        <dbReference type="PROSITE-ProRule" id="PRU01026"/>
    </source>
</evidence>
<evidence type="ECO:0000256" key="4">
    <source>
        <dbReference type="ARBA" id="ARBA00022691"/>
    </source>
</evidence>
<evidence type="ECO:0000256" key="1">
    <source>
        <dbReference type="ARBA" id="ARBA00022552"/>
    </source>
</evidence>
<proteinExistence type="inferred from homology"/>
<evidence type="ECO:0000313" key="10">
    <source>
        <dbReference type="EMBL" id="KAL0477990.1"/>
    </source>
</evidence>
<dbReference type="CDD" id="cd02440">
    <property type="entry name" value="AdoMet_MTases"/>
    <property type="match status" value="1"/>
</dbReference>
<keyword evidence="5 7" id="KW-0694">RNA-binding</keyword>
<keyword evidence="4 7" id="KW-0949">S-adenosyl-L-methionine</keyword>
<evidence type="ECO:0000256" key="3">
    <source>
        <dbReference type="ARBA" id="ARBA00022679"/>
    </source>
</evidence>
<dbReference type="InterPro" id="IPR029063">
    <property type="entry name" value="SAM-dependent_MTases_sf"/>
</dbReference>
<dbReference type="AlphaFoldDB" id="A0AAW2YM99"/>
<keyword evidence="3 7" id="KW-0808">Transferase</keyword>
<dbReference type="PANTHER" id="PTHR11727">
    <property type="entry name" value="DIMETHYLADENOSINE TRANSFERASE"/>
    <property type="match status" value="1"/>
</dbReference>
<evidence type="ECO:0000256" key="8">
    <source>
        <dbReference type="RuleBase" id="RU362106"/>
    </source>
</evidence>
<keyword evidence="11" id="KW-1185">Reference proteome</keyword>
<feature type="binding site" evidence="7">
    <location>
        <position position="117"/>
    </location>
    <ligand>
        <name>S-adenosyl-L-methionine</name>
        <dbReference type="ChEBI" id="CHEBI:59789"/>
    </ligand>
</feature>
<dbReference type="PROSITE" id="PS51689">
    <property type="entry name" value="SAM_RNA_A_N6_MT"/>
    <property type="match status" value="1"/>
</dbReference>
<dbReference type="SUPFAM" id="SSF53335">
    <property type="entry name" value="S-adenosyl-L-methionine-dependent methyltransferases"/>
    <property type="match status" value="1"/>
</dbReference>
<dbReference type="NCBIfam" id="TIGR00755">
    <property type="entry name" value="ksgA"/>
    <property type="match status" value="1"/>
</dbReference>
<feature type="binding site" evidence="7">
    <location>
        <position position="74"/>
    </location>
    <ligand>
        <name>S-adenosyl-L-methionine</name>
        <dbReference type="ChEBI" id="CHEBI:59789"/>
    </ligand>
</feature>
<feature type="binding site" evidence="7">
    <location>
        <position position="102"/>
    </location>
    <ligand>
        <name>S-adenosyl-L-methionine</name>
        <dbReference type="ChEBI" id="CHEBI:59789"/>
    </ligand>
</feature>
<dbReference type="EC" id="2.1.1.-" evidence="8"/>
<evidence type="ECO:0000256" key="2">
    <source>
        <dbReference type="ARBA" id="ARBA00022603"/>
    </source>
</evidence>
<protein>
    <recommendedName>
        <fullName evidence="8">rRNA adenine N(6)-methyltransferase</fullName>
        <ecNumber evidence="8">2.1.1.-</ecNumber>
    </recommendedName>
</protein>
<dbReference type="GO" id="GO:0000179">
    <property type="term" value="F:rRNA (adenine-N6,N6-)-dimethyltransferase activity"/>
    <property type="evidence" value="ECO:0007669"/>
    <property type="project" value="UniProtKB-UniRule"/>
</dbReference>
<name>A0AAW2YM99_9EUKA</name>
<dbReference type="InterPro" id="IPR020596">
    <property type="entry name" value="rRNA_Ade_Mease_Trfase_CS"/>
</dbReference>
<dbReference type="PROSITE" id="PS01131">
    <property type="entry name" value="RRNA_A_DIMETH"/>
    <property type="match status" value="1"/>
</dbReference>
<dbReference type="Proteomes" id="UP001431209">
    <property type="component" value="Unassembled WGS sequence"/>
</dbReference>
<comment type="similarity">
    <text evidence="6 7 8">Belongs to the class I-like SAM-binding methyltransferase superfamily. rRNA adenine N(6)-methyltransferase family.</text>
</comment>
<evidence type="ECO:0000313" key="11">
    <source>
        <dbReference type="Proteomes" id="UP001431209"/>
    </source>
</evidence>
<dbReference type="PANTHER" id="PTHR11727:SF7">
    <property type="entry name" value="DIMETHYLADENOSINE TRANSFERASE-RELATED"/>
    <property type="match status" value="1"/>
</dbReference>
<comment type="caution">
    <text evidence="10">The sequence shown here is derived from an EMBL/GenBank/DDBJ whole genome shotgun (WGS) entry which is preliminary data.</text>
</comment>
<dbReference type="Gene3D" id="1.10.8.480">
    <property type="match status" value="1"/>
</dbReference>
<feature type="binding site" evidence="7">
    <location>
        <position position="53"/>
    </location>
    <ligand>
        <name>S-adenosyl-L-methionine</name>
        <dbReference type="ChEBI" id="CHEBI:59789"/>
    </ligand>
</feature>
<evidence type="ECO:0000259" key="9">
    <source>
        <dbReference type="SMART" id="SM00650"/>
    </source>
</evidence>
<feature type="binding site" evidence="7">
    <location>
        <position position="28"/>
    </location>
    <ligand>
        <name>S-adenosyl-L-methionine</name>
        <dbReference type="ChEBI" id="CHEBI:59789"/>
    </ligand>
</feature>
<dbReference type="FunFam" id="3.40.50.150:FF:000007">
    <property type="entry name" value="rRNA adenine N(6)-methyltransferase"/>
    <property type="match status" value="1"/>
</dbReference>